<dbReference type="Proteomes" id="UP000249299">
    <property type="component" value="Unassembled WGS sequence"/>
</dbReference>
<keyword evidence="2" id="KW-1185">Reference proteome</keyword>
<dbReference type="OrthoDB" id="9802846at2"/>
<name>A0A327JMQ1_9HYPH</name>
<dbReference type="EMBL" id="NPEV01000028">
    <property type="protein sequence ID" value="RAI26614.1"/>
    <property type="molecule type" value="Genomic_DNA"/>
</dbReference>
<evidence type="ECO:0000313" key="2">
    <source>
        <dbReference type="Proteomes" id="UP000249299"/>
    </source>
</evidence>
<evidence type="ECO:0000313" key="1">
    <source>
        <dbReference type="EMBL" id="RAI26614.1"/>
    </source>
</evidence>
<dbReference type="Gene3D" id="3.10.450.40">
    <property type="match status" value="1"/>
</dbReference>
<protein>
    <submittedName>
        <fullName evidence="1">Baseplate assembly protein</fullName>
    </submittedName>
</protein>
<proteinExistence type="predicted"/>
<dbReference type="AlphaFoldDB" id="A0A327JMQ1"/>
<gene>
    <name evidence="1" type="ORF">CH339_13515</name>
</gene>
<comment type="caution">
    <text evidence="1">The sequence shown here is derived from an EMBL/GenBank/DDBJ whole genome shotgun (WGS) entry which is preliminary data.</text>
</comment>
<organism evidence="1 2">
    <name type="scientific">Rhodobium orientis</name>
    <dbReference type="NCBI Taxonomy" id="34017"/>
    <lineage>
        <taxon>Bacteria</taxon>
        <taxon>Pseudomonadati</taxon>
        <taxon>Pseudomonadota</taxon>
        <taxon>Alphaproteobacteria</taxon>
        <taxon>Hyphomicrobiales</taxon>
        <taxon>Rhodobiaceae</taxon>
        <taxon>Rhodobium</taxon>
    </lineage>
</organism>
<dbReference type="SUPFAM" id="SSF160719">
    <property type="entry name" value="gpW/gp25-like"/>
    <property type="match status" value="1"/>
</dbReference>
<reference evidence="1 2" key="1">
    <citation type="submission" date="2017-07" db="EMBL/GenBank/DDBJ databases">
        <title>Draft Genome Sequences of Select Purple Nonsulfur Bacteria.</title>
        <authorList>
            <person name="Lasarre B."/>
            <person name="Mckinlay J.B."/>
        </authorList>
    </citation>
    <scope>NUCLEOTIDE SEQUENCE [LARGE SCALE GENOMIC DNA]</scope>
    <source>
        <strain evidence="1 2">DSM 11290</strain>
    </source>
</reference>
<accession>A0A327JMQ1</accession>
<dbReference type="RefSeq" id="WP_111434890.1">
    <property type="nucleotide sequence ID" value="NZ_JACIGG010000004.1"/>
</dbReference>
<sequence length="137" mass="15254">MARTGINAETGKLLVGWPHCEQSIRKILSTRFNTRTRYRHLGSDVPDLQDQNATDHTLLKLYTAVHAAIDDETDGEPGFDLTSIEMIEYGRAGRFAFMLDGIYYPNGHLGDFSIAEDRRAVIPVSTTARLDLVEVGS</sequence>